<name>A0A0L0HA52_SPIPD</name>
<keyword evidence="5" id="KW-1185">Reference proteome</keyword>
<keyword evidence="3" id="KW-0732">Signal</keyword>
<reference evidence="4 5" key="1">
    <citation type="submission" date="2009-08" db="EMBL/GenBank/DDBJ databases">
        <title>The Genome Sequence of Spizellomyces punctatus strain DAOM BR117.</title>
        <authorList>
            <consortium name="The Broad Institute Genome Sequencing Platform"/>
            <person name="Russ C."/>
            <person name="Cuomo C."/>
            <person name="Shea T."/>
            <person name="Young S.K."/>
            <person name="Zeng Q."/>
            <person name="Koehrsen M."/>
            <person name="Haas B."/>
            <person name="Borodovsky M."/>
            <person name="Guigo R."/>
            <person name="Alvarado L."/>
            <person name="Berlin A."/>
            <person name="Bochicchio J."/>
            <person name="Borenstein D."/>
            <person name="Chapman S."/>
            <person name="Chen Z."/>
            <person name="Engels R."/>
            <person name="Freedman E."/>
            <person name="Gellesch M."/>
            <person name="Goldberg J."/>
            <person name="Griggs A."/>
            <person name="Gujja S."/>
            <person name="Heiman D."/>
            <person name="Hepburn T."/>
            <person name="Howarth C."/>
            <person name="Jen D."/>
            <person name="Larson L."/>
            <person name="Lewis B."/>
            <person name="Mehta T."/>
            <person name="Park D."/>
            <person name="Pearson M."/>
            <person name="Roberts A."/>
            <person name="Saif S."/>
            <person name="Shenoy N."/>
            <person name="Sisk P."/>
            <person name="Stolte C."/>
            <person name="Sykes S."/>
            <person name="Thomson T."/>
            <person name="Walk T."/>
            <person name="White J."/>
            <person name="Yandava C."/>
            <person name="Burger G."/>
            <person name="Gray M.W."/>
            <person name="Holland P.W.H."/>
            <person name="King N."/>
            <person name="Lang F.B.F."/>
            <person name="Roger A.J."/>
            <person name="Ruiz-Trillo I."/>
            <person name="Lander E."/>
            <person name="Nusbaum C."/>
        </authorList>
    </citation>
    <scope>NUCLEOTIDE SEQUENCE [LARGE SCALE GENOMIC DNA]</scope>
    <source>
        <strain evidence="4 5">DAOM BR117</strain>
    </source>
</reference>
<feature type="region of interest" description="Disordered" evidence="1">
    <location>
        <begin position="330"/>
        <end position="362"/>
    </location>
</feature>
<dbReference type="NCBIfam" id="TIGR01167">
    <property type="entry name" value="LPXTG_anchor"/>
    <property type="match status" value="1"/>
</dbReference>
<feature type="transmembrane region" description="Helical" evidence="2">
    <location>
        <begin position="200"/>
        <end position="222"/>
    </location>
</feature>
<evidence type="ECO:0000256" key="2">
    <source>
        <dbReference type="SAM" id="Phobius"/>
    </source>
</evidence>
<dbReference type="EMBL" id="KQ257463">
    <property type="protein sequence ID" value="KNC97548.1"/>
    <property type="molecule type" value="Genomic_DNA"/>
</dbReference>
<feature type="signal peptide" evidence="3">
    <location>
        <begin position="1"/>
        <end position="17"/>
    </location>
</feature>
<gene>
    <name evidence="4" type="ORF">SPPG_07023</name>
</gene>
<feature type="compositionally biased region" description="Pro residues" evidence="1">
    <location>
        <begin position="348"/>
        <end position="358"/>
    </location>
</feature>
<feature type="compositionally biased region" description="Low complexity" evidence="1">
    <location>
        <begin position="149"/>
        <end position="166"/>
    </location>
</feature>
<proteinExistence type="predicted"/>
<evidence type="ECO:0000256" key="1">
    <source>
        <dbReference type="SAM" id="MobiDB-lite"/>
    </source>
</evidence>
<dbReference type="VEuPathDB" id="FungiDB:SPPG_07023"/>
<dbReference type="OrthoDB" id="10376348at2759"/>
<evidence type="ECO:0000256" key="3">
    <source>
        <dbReference type="SAM" id="SignalP"/>
    </source>
</evidence>
<dbReference type="GeneID" id="27690272"/>
<dbReference type="InParanoid" id="A0A0L0HA52"/>
<evidence type="ECO:0000313" key="4">
    <source>
        <dbReference type="EMBL" id="KNC97548.1"/>
    </source>
</evidence>
<keyword evidence="2" id="KW-0812">Transmembrane</keyword>
<dbReference type="AlphaFoldDB" id="A0A0L0HA52"/>
<protein>
    <submittedName>
        <fullName evidence="4">LPXTG-domain-containing protein cell wall anchor domain</fullName>
    </submittedName>
</protein>
<keyword evidence="2" id="KW-1133">Transmembrane helix</keyword>
<organism evidence="4 5">
    <name type="scientific">Spizellomyces punctatus (strain DAOM BR117)</name>
    <dbReference type="NCBI Taxonomy" id="645134"/>
    <lineage>
        <taxon>Eukaryota</taxon>
        <taxon>Fungi</taxon>
        <taxon>Fungi incertae sedis</taxon>
        <taxon>Chytridiomycota</taxon>
        <taxon>Chytridiomycota incertae sedis</taxon>
        <taxon>Chytridiomycetes</taxon>
        <taxon>Spizellomycetales</taxon>
        <taxon>Spizellomycetaceae</taxon>
        <taxon>Spizellomyces</taxon>
    </lineage>
</organism>
<sequence length="431" mass="45226">MMKALLFIALVSGGAWAQSPCELTDRICLTQTTLQIGSPFSLYLYFAGFQQKDPAKWTISLFKGDLRANPQTDPCRPGQQLIYKWEAPPFTVVSTNVAKGDLVIDPKVVNTIAGDNQYFFQATDGTQGVCPMGPFAGVTHVQLALATTSSTTAPATSTTSTAAPTTVKEAPAQTPPAGVFPTGPTAPATASSSSSSSPNVGLIVGVIFVALIILSAGGLFFFRRKRKNKRNWGMEGGAGAAAASAAVVGSSKPNMSERKETIGSLAPSESASLARLVSIHPDPEDEIFVGPPIPASLARPQSAAALAAESTATAPLLPSLTTQPEIATPRLSSATDPFSDVHADPFSDPIPPPQPPPSSSHRRSILASLHLDRDLVSKTPVSSSSTSANDRHAFALMVAQAFRKELNDPQMEWDRKSGDSTESDRDQPSAS</sequence>
<feature type="chain" id="PRO_5005539947" evidence="3">
    <location>
        <begin position="18"/>
        <end position="431"/>
    </location>
</feature>
<feature type="region of interest" description="Disordered" evidence="1">
    <location>
        <begin position="405"/>
        <end position="431"/>
    </location>
</feature>
<dbReference type="RefSeq" id="XP_016605588.1">
    <property type="nucleotide sequence ID" value="XM_016755199.1"/>
</dbReference>
<evidence type="ECO:0000313" key="5">
    <source>
        <dbReference type="Proteomes" id="UP000053201"/>
    </source>
</evidence>
<feature type="region of interest" description="Disordered" evidence="1">
    <location>
        <begin position="149"/>
        <end position="197"/>
    </location>
</feature>
<feature type="compositionally biased region" description="Low complexity" evidence="1">
    <location>
        <begin position="175"/>
        <end position="197"/>
    </location>
</feature>
<accession>A0A0L0HA52</accession>
<keyword evidence="2" id="KW-0472">Membrane</keyword>
<dbReference type="Proteomes" id="UP000053201">
    <property type="component" value="Unassembled WGS sequence"/>
</dbReference>
<feature type="region of interest" description="Disordered" evidence="1">
    <location>
        <begin position="247"/>
        <end position="266"/>
    </location>
</feature>